<dbReference type="InterPro" id="IPR046335">
    <property type="entry name" value="LacI/GalR-like_sensor"/>
</dbReference>
<dbReference type="EMBL" id="VUNS01000001">
    <property type="protein sequence ID" value="MST95615.1"/>
    <property type="molecule type" value="Genomic_DNA"/>
</dbReference>
<evidence type="ECO:0000256" key="3">
    <source>
        <dbReference type="ARBA" id="ARBA00023163"/>
    </source>
</evidence>
<evidence type="ECO:0000313" key="6">
    <source>
        <dbReference type="EMBL" id="MST95615.1"/>
    </source>
</evidence>
<keyword evidence="2" id="KW-0238">DNA-binding</keyword>
<accession>A0A844FY82</accession>
<protein>
    <submittedName>
        <fullName evidence="6">GntR family transcriptional regulator</fullName>
    </submittedName>
</protein>
<evidence type="ECO:0000259" key="5">
    <source>
        <dbReference type="Pfam" id="PF13377"/>
    </source>
</evidence>
<dbReference type="InterPro" id="IPR028082">
    <property type="entry name" value="Peripla_BP_I"/>
</dbReference>
<comment type="caution">
    <text evidence="6">The sequence shown here is derived from an EMBL/GenBank/DDBJ whole genome shotgun (WGS) entry which is preliminary data.</text>
</comment>
<feature type="domain" description="HTH gntR-type" evidence="4">
    <location>
        <begin position="5"/>
        <end position="63"/>
    </location>
</feature>
<dbReference type="GO" id="GO:0003700">
    <property type="term" value="F:DNA-binding transcription factor activity"/>
    <property type="evidence" value="ECO:0007669"/>
    <property type="project" value="InterPro"/>
</dbReference>
<dbReference type="InterPro" id="IPR036390">
    <property type="entry name" value="WH_DNA-bd_sf"/>
</dbReference>
<evidence type="ECO:0000256" key="2">
    <source>
        <dbReference type="ARBA" id="ARBA00023125"/>
    </source>
</evidence>
<dbReference type="Gene3D" id="3.40.50.2300">
    <property type="match status" value="2"/>
</dbReference>
<name>A0A844FY82_9BACT</name>
<organism evidence="6 7">
    <name type="scientific">Victivallis lenta</name>
    <dbReference type="NCBI Taxonomy" id="2606640"/>
    <lineage>
        <taxon>Bacteria</taxon>
        <taxon>Pseudomonadati</taxon>
        <taxon>Lentisphaerota</taxon>
        <taxon>Lentisphaeria</taxon>
        <taxon>Victivallales</taxon>
        <taxon>Victivallaceae</taxon>
        <taxon>Victivallis</taxon>
    </lineage>
</organism>
<reference evidence="6 7" key="1">
    <citation type="submission" date="2019-08" db="EMBL/GenBank/DDBJ databases">
        <title>In-depth cultivation of the pig gut microbiome towards novel bacterial diversity and tailored functional studies.</title>
        <authorList>
            <person name="Wylensek D."/>
            <person name="Hitch T.C.A."/>
            <person name="Clavel T."/>
        </authorList>
    </citation>
    <scope>NUCLEOTIDE SEQUENCE [LARGE SCALE GENOMIC DNA]</scope>
    <source>
        <strain evidence="6 7">BBE-744-WT-12</strain>
    </source>
</reference>
<feature type="domain" description="Transcriptional regulator LacI/GalR-like sensor" evidence="5">
    <location>
        <begin position="198"/>
        <end position="358"/>
    </location>
</feature>
<dbReference type="Pfam" id="PF00392">
    <property type="entry name" value="GntR"/>
    <property type="match status" value="1"/>
</dbReference>
<dbReference type="InterPro" id="IPR000524">
    <property type="entry name" value="Tscrpt_reg_HTH_GntR"/>
</dbReference>
<proteinExistence type="predicted"/>
<keyword evidence="7" id="KW-1185">Reference proteome</keyword>
<dbReference type="Proteomes" id="UP000435649">
    <property type="component" value="Unassembled WGS sequence"/>
</dbReference>
<dbReference type="SUPFAM" id="SSF53822">
    <property type="entry name" value="Periplasmic binding protein-like I"/>
    <property type="match status" value="1"/>
</dbReference>
<keyword evidence="1" id="KW-0805">Transcription regulation</keyword>
<keyword evidence="3" id="KW-0804">Transcription</keyword>
<evidence type="ECO:0000256" key="1">
    <source>
        <dbReference type="ARBA" id="ARBA00023015"/>
    </source>
</evidence>
<dbReference type="GO" id="GO:0000976">
    <property type="term" value="F:transcription cis-regulatory region binding"/>
    <property type="evidence" value="ECO:0007669"/>
    <property type="project" value="TreeGrafter"/>
</dbReference>
<dbReference type="SUPFAM" id="SSF46785">
    <property type="entry name" value="Winged helix' DNA-binding domain"/>
    <property type="match status" value="1"/>
</dbReference>
<gene>
    <name evidence="6" type="ORF">FYJ85_00950</name>
</gene>
<sequence length="362" mass="40230">MSQKYDEIKAFLKAEALKPESRVRMPTIAELMQRFRASQSPVSRAVHDLEREGVLYCRRGAGIVSRSGSAPFTVKPPAEVKRRGEVAFFSIDYFANTIWEMEHTLNAYAQQLGYTARNYRLQRDSDRIGLLRSTMGAEELRGVVLMSSADRLEPELIELLSKLPCPAVILDSYFHYDSLPGNVSLLMPDAKTNGRNCVEYFHAAGHRSIGFVRSAPDGSIPQQMIAGALEAAEERDMEFTVLSCAIKSWESNCDAGRNITRNSLDIIRSRQITGLIYIGPSSTIAGRRVLWENGIRVPDEVSLLSHGNDSLLGDCIPALTSTKTDFTAMSRDALDIVAGGLPRQELRLYPAEIIERESIASR</sequence>
<evidence type="ECO:0000313" key="7">
    <source>
        <dbReference type="Proteomes" id="UP000435649"/>
    </source>
</evidence>
<dbReference type="PANTHER" id="PTHR30146:SF109">
    <property type="entry name" value="HTH-TYPE TRANSCRIPTIONAL REGULATOR GALS"/>
    <property type="match status" value="1"/>
</dbReference>
<dbReference type="PANTHER" id="PTHR30146">
    <property type="entry name" value="LACI-RELATED TRANSCRIPTIONAL REPRESSOR"/>
    <property type="match status" value="1"/>
</dbReference>
<dbReference type="AlphaFoldDB" id="A0A844FY82"/>
<dbReference type="InterPro" id="IPR036388">
    <property type="entry name" value="WH-like_DNA-bd_sf"/>
</dbReference>
<dbReference type="RefSeq" id="WP_106053165.1">
    <property type="nucleotide sequence ID" value="NZ_CALXOB010000042.1"/>
</dbReference>
<evidence type="ECO:0000259" key="4">
    <source>
        <dbReference type="Pfam" id="PF00392"/>
    </source>
</evidence>
<dbReference type="Pfam" id="PF13377">
    <property type="entry name" value="Peripla_BP_3"/>
    <property type="match status" value="1"/>
</dbReference>
<dbReference type="Gene3D" id="1.10.10.10">
    <property type="entry name" value="Winged helix-like DNA-binding domain superfamily/Winged helix DNA-binding domain"/>
    <property type="match status" value="1"/>
</dbReference>